<keyword evidence="9" id="KW-1185">Reference proteome</keyword>
<dbReference type="PANTHER" id="PTHR43124">
    <property type="entry name" value="PURINE EFFLUX PUMP PBUE"/>
    <property type="match status" value="1"/>
</dbReference>
<name>A0ABP6PMT9_9ACTN</name>
<dbReference type="InterPro" id="IPR011701">
    <property type="entry name" value="MFS"/>
</dbReference>
<dbReference type="PANTHER" id="PTHR43124:SF3">
    <property type="entry name" value="CHLORAMPHENICOL EFFLUX PUMP RV0191"/>
    <property type="match status" value="1"/>
</dbReference>
<dbReference type="Pfam" id="PF07690">
    <property type="entry name" value="MFS_1"/>
    <property type="match status" value="1"/>
</dbReference>
<evidence type="ECO:0000256" key="6">
    <source>
        <dbReference type="SAM" id="Phobius"/>
    </source>
</evidence>
<keyword evidence="4 6" id="KW-1133">Transmembrane helix</keyword>
<reference evidence="9" key="1">
    <citation type="journal article" date="2019" name="Int. J. Syst. Evol. Microbiol.">
        <title>The Global Catalogue of Microorganisms (GCM) 10K type strain sequencing project: providing services to taxonomists for standard genome sequencing and annotation.</title>
        <authorList>
            <consortium name="The Broad Institute Genomics Platform"/>
            <consortium name="The Broad Institute Genome Sequencing Center for Infectious Disease"/>
            <person name="Wu L."/>
            <person name="Ma J."/>
        </authorList>
    </citation>
    <scope>NUCLEOTIDE SEQUENCE [LARGE SCALE GENOMIC DNA]</scope>
    <source>
        <strain evidence="9">JCM 15614</strain>
    </source>
</reference>
<keyword evidence="3 6" id="KW-0812">Transmembrane</keyword>
<sequence length="421" mass="42376">MTTLPSIDRPALSTRRVVIAVVALALGGFAIGTTEFVTMGVLPDIADGVGVDIPSAGHVISVYALGVVVGAPVIAALGARLPRRALLVGLMVAFLIGNGLSAAAPGYRTLLVARFLSGLPHGAYFGVASLVAASLVAPHLRGRAVSSVMLGLAAAMLTGVPAATWLGQQFGWRSAYWTVAVLAALTVAAVLAVVPSSPGRPEATVRGELGALRRPQVLLTLMVGIVGFGGMFALYSYIAPVVTDVAGLSRGTVPLVLLAYGAGGIIGTALGGKLADWALFRSLVGSLVALFLLLVLVALTSPWAPALFVGVFAVSVAASVLAITLQMRLMETAGEAQMLGAALNHSALNLANALGAWLGGLVIAAGLGFRAPAAVGAGLAVAGLLPLAASAVVRHRAVRAATTDDAADRIALAHQEPATVR</sequence>
<feature type="transmembrane region" description="Helical" evidence="6">
    <location>
        <begin position="17"/>
        <end position="40"/>
    </location>
</feature>
<evidence type="ECO:0000256" key="2">
    <source>
        <dbReference type="ARBA" id="ARBA00022475"/>
    </source>
</evidence>
<feature type="transmembrane region" description="Helical" evidence="6">
    <location>
        <begin position="175"/>
        <end position="196"/>
    </location>
</feature>
<feature type="transmembrane region" description="Helical" evidence="6">
    <location>
        <begin position="305"/>
        <end position="325"/>
    </location>
</feature>
<dbReference type="InterPro" id="IPR020846">
    <property type="entry name" value="MFS_dom"/>
</dbReference>
<evidence type="ECO:0000313" key="9">
    <source>
        <dbReference type="Proteomes" id="UP001499924"/>
    </source>
</evidence>
<organism evidence="8 9">
    <name type="scientific">Blastococcus jejuensis</name>
    <dbReference type="NCBI Taxonomy" id="351224"/>
    <lineage>
        <taxon>Bacteria</taxon>
        <taxon>Bacillati</taxon>
        <taxon>Actinomycetota</taxon>
        <taxon>Actinomycetes</taxon>
        <taxon>Geodermatophilales</taxon>
        <taxon>Geodermatophilaceae</taxon>
        <taxon>Blastococcus</taxon>
    </lineage>
</organism>
<protein>
    <submittedName>
        <fullName evidence="8">MFS transporter</fullName>
    </submittedName>
</protein>
<proteinExistence type="predicted"/>
<evidence type="ECO:0000256" key="3">
    <source>
        <dbReference type="ARBA" id="ARBA00022692"/>
    </source>
</evidence>
<keyword evidence="2" id="KW-1003">Cell membrane</keyword>
<evidence type="ECO:0000256" key="4">
    <source>
        <dbReference type="ARBA" id="ARBA00022989"/>
    </source>
</evidence>
<feature type="domain" description="Major facilitator superfamily (MFS) profile" evidence="7">
    <location>
        <begin position="20"/>
        <end position="394"/>
    </location>
</feature>
<dbReference type="InterPro" id="IPR050189">
    <property type="entry name" value="MFS_Efflux_Transporters"/>
</dbReference>
<feature type="transmembrane region" description="Helical" evidence="6">
    <location>
        <begin position="373"/>
        <end position="393"/>
    </location>
</feature>
<feature type="transmembrane region" description="Helical" evidence="6">
    <location>
        <begin position="60"/>
        <end position="79"/>
    </location>
</feature>
<dbReference type="RefSeq" id="WP_344690955.1">
    <property type="nucleotide sequence ID" value="NZ_BAAAVV010000016.1"/>
</dbReference>
<accession>A0ABP6PMT9</accession>
<evidence type="ECO:0000259" key="7">
    <source>
        <dbReference type="PROSITE" id="PS50850"/>
    </source>
</evidence>
<dbReference type="CDD" id="cd17324">
    <property type="entry name" value="MFS_NepI_like"/>
    <property type="match status" value="1"/>
</dbReference>
<gene>
    <name evidence="8" type="ORF">GCM10010531_41260</name>
</gene>
<dbReference type="EMBL" id="BAAAVV010000016">
    <property type="protein sequence ID" value="GAA3182780.1"/>
    <property type="molecule type" value="Genomic_DNA"/>
</dbReference>
<dbReference type="SUPFAM" id="SSF103473">
    <property type="entry name" value="MFS general substrate transporter"/>
    <property type="match status" value="1"/>
</dbReference>
<dbReference type="Gene3D" id="1.20.1250.20">
    <property type="entry name" value="MFS general substrate transporter like domains"/>
    <property type="match status" value="2"/>
</dbReference>
<feature type="transmembrane region" description="Helical" evidence="6">
    <location>
        <begin position="217"/>
        <end position="239"/>
    </location>
</feature>
<feature type="transmembrane region" description="Helical" evidence="6">
    <location>
        <begin position="86"/>
        <end position="107"/>
    </location>
</feature>
<dbReference type="InterPro" id="IPR036259">
    <property type="entry name" value="MFS_trans_sf"/>
</dbReference>
<feature type="transmembrane region" description="Helical" evidence="6">
    <location>
        <begin position="144"/>
        <end position="163"/>
    </location>
</feature>
<feature type="transmembrane region" description="Helical" evidence="6">
    <location>
        <begin position="119"/>
        <end position="137"/>
    </location>
</feature>
<keyword evidence="5 6" id="KW-0472">Membrane</keyword>
<dbReference type="Proteomes" id="UP001499924">
    <property type="component" value="Unassembled WGS sequence"/>
</dbReference>
<comment type="subcellular location">
    <subcellularLocation>
        <location evidence="1">Cell membrane</location>
        <topology evidence="1">Multi-pass membrane protein</topology>
    </subcellularLocation>
</comment>
<evidence type="ECO:0000313" key="8">
    <source>
        <dbReference type="EMBL" id="GAA3182780.1"/>
    </source>
</evidence>
<feature type="transmembrane region" description="Helical" evidence="6">
    <location>
        <begin position="278"/>
        <end position="299"/>
    </location>
</feature>
<comment type="caution">
    <text evidence="8">The sequence shown here is derived from an EMBL/GenBank/DDBJ whole genome shotgun (WGS) entry which is preliminary data.</text>
</comment>
<feature type="transmembrane region" description="Helical" evidence="6">
    <location>
        <begin position="251"/>
        <end position="271"/>
    </location>
</feature>
<feature type="transmembrane region" description="Helical" evidence="6">
    <location>
        <begin position="346"/>
        <end position="367"/>
    </location>
</feature>
<dbReference type="PROSITE" id="PS50850">
    <property type="entry name" value="MFS"/>
    <property type="match status" value="1"/>
</dbReference>
<evidence type="ECO:0000256" key="5">
    <source>
        <dbReference type="ARBA" id="ARBA00023136"/>
    </source>
</evidence>
<evidence type="ECO:0000256" key="1">
    <source>
        <dbReference type="ARBA" id="ARBA00004651"/>
    </source>
</evidence>